<dbReference type="InterPro" id="IPR008136">
    <property type="entry name" value="CinA_C"/>
</dbReference>
<dbReference type="Pfam" id="PF02464">
    <property type="entry name" value="CinA"/>
    <property type="match status" value="1"/>
</dbReference>
<dbReference type="EMBL" id="CP046441">
    <property type="protein sequence ID" value="QGT83661.1"/>
    <property type="molecule type" value="Genomic_DNA"/>
</dbReference>
<dbReference type="InterPro" id="IPR036653">
    <property type="entry name" value="CinA-like_C"/>
</dbReference>
<dbReference type="SUPFAM" id="SSF142433">
    <property type="entry name" value="CinA-like"/>
    <property type="match status" value="1"/>
</dbReference>
<dbReference type="Gene3D" id="3.90.950.20">
    <property type="entry name" value="CinA-like"/>
    <property type="match status" value="1"/>
</dbReference>
<dbReference type="Proteomes" id="UP000423413">
    <property type="component" value="Chromosome"/>
</dbReference>
<proteinExistence type="predicted"/>
<evidence type="ECO:0000259" key="1">
    <source>
        <dbReference type="Pfam" id="PF02464"/>
    </source>
</evidence>
<dbReference type="RefSeq" id="WP_122354604.1">
    <property type="nucleotide sequence ID" value="NZ_CP046441.1"/>
</dbReference>
<protein>
    <submittedName>
        <fullName evidence="2">Nicotinamide-nucleotide amidohydrolase family protein</fullName>
    </submittedName>
</protein>
<gene>
    <name evidence="2" type="ORF">GMO17_22075</name>
</gene>
<dbReference type="AlphaFoldDB" id="A0AAE6QKZ8"/>
<reference evidence="2 3" key="1">
    <citation type="submission" date="2019-11" db="EMBL/GenBank/DDBJ databases">
        <title>Complete genome sequence of Pseudomonas syringae pv. coronafaciens isolate B19001 originated in imported oat cereal.</title>
        <authorList>
            <person name="Kim S.M."/>
            <person name="Lee B.C."/>
            <person name="Seo S.J."/>
            <person name="Lee J.E."/>
            <person name="Choi N.J."/>
            <person name="Park J.H."/>
        </authorList>
    </citation>
    <scope>NUCLEOTIDE SEQUENCE [LARGE SCALE GENOMIC DNA]</scope>
    <source>
        <strain evidence="2 3">B19001</strain>
    </source>
</reference>
<evidence type="ECO:0000313" key="3">
    <source>
        <dbReference type="Proteomes" id="UP000423413"/>
    </source>
</evidence>
<evidence type="ECO:0000313" key="2">
    <source>
        <dbReference type="EMBL" id="QGT83661.1"/>
    </source>
</evidence>
<feature type="domain" description="CinA C-terminal" evidence="1">
    <location>
        <begin position="4"/>
        <end position="152"/>
    </location>
</feature>
<accession>A0AAE6QKZ8</accession>
<sequence length="175" mass="18787">MPASETVSYLQQNNLLLATAESCTAGRIVALLAEVPGSGSLVDCGYVVYSPEAKHRLLGVKPETIERFNLTSVEVAQEMAEGALQDSPANVAIATTGLCGTEDVDGIPAGTVCFAWGFVHAGRTCVFTEIQRFSGDRETMQHEAALHALERLPYFHLKLKGLENSIDEHPPLCDA</sequence>
<organism evidence="2 3">
    <name type="scientific">Pseudomonas coronafaciens pv. coronafaciens</name>
    <dbReference type="NCBI Taxonomy" id="235275"/>
    <lineage>
        <taxon>Bacteria</taxon>
        <taxon>Pseudomonadati</taxon>
        <taxon>Pseudomonadota</taxon>
        <taxon>Gammaproteobacteria</taxon>
        <taxon>Pseudomonadales</taxon>
        <taxon>Pseudomonadaceae</taxon>
        <taxon>Pseudomonas</taxon>
        <taxon>Pseudomonas coronafaciens</taxon>
    </lineage>
</organism>
<name>A0AAE6QKZ8_9PSED</name>
<dbReference type="NCBIfam" id="TIGR00199">
    <property type="entry name" value="PncC_domain"/>
    <property type="match status" value="1"/>
</dbReference>